<sequence length="382" mass="41543">MKTQFAVAPHAPGGLGEDVEPQELMSYIKQLGEWIERRRGELDALDEASMHVAERDAHTGDVLLSMTLWKAVSDRHDLLTGSWDSGRLLEQDRRRLTTLIWGSLDMSSSSGSALSVSLPEACRLSDSLASSLRGRLRLEGSEPDVDNRLRSLRASVERIRDQIGLVPVAARPGVQAVYDALLERTTEVCDRARRGADVGGLLPALESDAALAERDLIVGAARRTEMKHDLTRAAQVRDELASRSEAVQRLAVACVSQVAPAPRLAVPDPQALGDPPTRPEDVKGYLSRLELVSRALEQCQRSYAGALERRDALLSRLSACRQEVASWPEGPMAEDACHLQDRAEEVAQALPVELVRLASLVVACEAHVAAAAPTSGRGEPRR</sequence>
<proteinExistence type="predicted"/>
<dbReference type="RefSeq" id="WP_006503384.1">
    <property type="nucleotide sequence ID" value="NZ_BAGZ01000016.1"/>
</dbReference>
<evidence type="ECO:0000313" key="1">
    <source>
        <dbReference type="EMBL" id="GAB78628.1"/>
    </source>
</evidence>
<name>K6V8T2_9MICO</name>
<gene>
    <name evidence="1" type="ORF">AUCHE_16_00450</name>
</gene>
<dbReference type="AlphaFoldDB" id="K6V8T2"/>
<dbReference type="eggNOG" id="ENOG502ZB7T">
    <property type="taxonomic scope" value="Bacteria"/>
</dbReference>
<organism evidence="1 2">
    <name type="scientific">Austwickia chelonae NBRC 105200</name>
    <dbReference type="NCBI Taxonomy" id="1184607"/>
    <lineage>
        <taxon>Bacteria</taxon>
        <taxon>Bacillati</taxon>
        <taxon>Actinomycetota</taxon>
        <taxon>Actinomycetes</taxon>
        <taxon>Micrococcales</taxon>
        <taxon>Dermatophilaceae</taxon>
        <taxon>Austwickia</taxon>
    </lineage>
</organism>
<dbReference type="OrthoDB" id="3722887at2"/>
<reference evidence="1 2" key="1">
    <citation type="submission" date="2012-08" db="EMBL/GenBank/DDBJ databases">
        <title>Whole genome shotgun sequence of Austwickia chelonae NBRC 105200.</title>
        <authorList>
            <person name="Yoshida I."/>
            <person name="Hosoyama A."/>
            <person name="Tsuchikane K."/>
            <person name="Katsumata H."/>
            <person name="Ando Y."/>
            <person name="Ohji S."/>
            <person name="Hamada M."/>
            <person name="Tamura T."/>
            <person name="Yamazoe A."/>
            <person name="Yamazaki S."/>
            <person name="Fujita N."/>
        </authorList>
    </citation>
    <scope>NUCLEOTIDE SEQUENCE [LARGE SCALE GENOMIC DNA]</scope>
    <source>
        <strain evidence="1 2">NBRC 105200</strain>
    </source>
</reference>
<accession>K6V8T2</accession>
<dbReference type="STRING" id="100225.SAMN05421595_2280"/>
<protein>
    <submittedName>
        <fullName evidence="1">Uncharacterized protein</fullName>
    </submittedName>
</protein>
<keyword evidence="2" id="KW-1185">Reference proteome</keyword>
<evidence type="ECO:0000313" key="2">
    <source>
        <dbReference type="Proteomes" id="UP000008495"/>
    </source>
</evidence>
<comment type="caution">
    <text evidence="1">The sequence shown here is derived from an EMBL/GenBank/DDBJ whole genome shotgun (WGS) entry which is preliminary data.</text>
</comment>
<dbReference type="Proteomes" id="UP000008495">
    <property type="component" value="Unassembled WGS sequence"/>
</dbReference>
<dbReference type="EMBL" id="BAGZ01000016">
    <property type="protein sequence ID" value="GAB78628.1"/>
    <property type="molecule type" value="Genomic_DNA"/>
</dbReference>